<evidence type="ECO:0008006" key="4">
    <source>
        <dbReference type="Google" id="ProtNLM"/>
    </source>
</evidence>
<proteinExistence type="predicted"/>
<dbReference type="OrthoDB" id="2456645at2"/>
<sequence>MSKYNEGPDKPFNDAMDHMHNIQGYPISKRGKLPLPIKIVGYFLFGGMFLMIIIALIANFIVN</sequence>
<evidence type="ECO:0000256" key="1">
    <source>
        <dbReference type="SAM" id="Phobius"/>
    </source>
</evidence>
<reference evidence="2 3" key="1">
    <citation type="submission" date="2016-11" db="EMBL/GenBank/DDBJ databases">
        <authorList>
            <person name="Jaros S."/>
            <person name="Januszkiewicz K."/>
            <person name="Wedrychowicz H."/>
        </authorList>
    </citation>
    <scope>NUCLEOTIDE SEQUENCE [LARGE SCALE GENOMIC DNA]</scope>
    <source>
        <strain evidence="2 3">IBRC-M 10683</strain>
    </source>
</reference>
<dbReference type="RefSeq" id="WP_072891579.1">
    <property type="nucleotide sequence ID" value="NZ_FQVW01000045.1"/>
</dbReference>
<keyword evidence="1" id="KW-0812">Transmembrane</keyword>
<name>A0A1M5L8E9_9BACI</name>
<dbReference type="STRING" id="930117.SAMN05216225_104510"/>
<dbReference type="Proteomes" id="UP000183988">
    <property type="component" value="Unassembled WGS sequence"/>
</dbReference>
<dbReference type="EMBL" id="FQVW01000045">
    <property type="protein sequence ID" value="SHG61291.1"/>
    <property type="molecule type" value="Genomic_DNA"/>
</dbReference>
<organism evidence="2 3">
    <name type="scientific">Ornithinibacillus halophilus</name>
    <dbReference type="NCBI Taxonomy" id="930117"/>
    <lineage>
        <taxon>Bacteria</taxon>
        <taxon>Bacillati</taxon>
        <taxon>Bacillota</taxon>
        <taxon>Bacilli</taxon>
        <taxon>Bacillales</taxon>
        <taxon>Bacillaceae</taxon>
        <taxon>Ornithinibacillus</taxon>
    </lineage>
</organism>
<dbReference type="AlphaFoldDB" id="A0A1M5L8E9"/>
<keyword evidence="3" id="KW-1185">Reference proteome</keyword>
<gene>
    <name evidence="2" type="ORF">SAMN05216225_104510</name>
</gene>
<keyword evidence="1" id="KW-1133">Transmembrane helix</keyword>
<evidence type="ECO:0000313" key="3">
    <source>
        <dbReference type="Proteomes" id="UP000183988"/>
    </source>
</evidence>
<accession>A0A1M5L8E9</accession>
<keyword evidence="1" id="KW-0472">Membrane</keyword>
<evidence type="ECO:0000313" key="2">
    <source>
        <dbReference type="EMBL" id="SHG61291.1"/>
    </source>
</evidence>
<protein>
    <recommendedName>
        <fullName evidence="4">Amino acid transporter</fullName>
    </recommendedName>
</protein>
<feature type="transmembrane region" description="Helical" evidence="1">
    <location>
        <begin position="39"/>
        <end position="62"/>
    </location>
</feature>